<keyword evidence="2" id="KW-1185">Reference proteome</keyword>
<dbReference type="Proteomes" id="UP000501891">
    <property type="component" value="Chromosome"/>
</dbReference>
<reference evidence="1" key="1">
    <citation type="submission" date="2020-04" db="EMBL/GenBank/DDBJ databases">
        <title>A desert anoxygenic phototrophic bacterium fixes CO2 using RubisCO under aerobic conditions.</title>
        <authorList>
            <person name="Tang K."/>
        </authorList>
    </citation>
    <scope>NUCLEOTIDE SEQUENCE [LARGE SCALE GENOMIC DNA]</scope>
    <source>
        <strain evidence="1">MIMtkB3</strain>
    </source>
</reference>
<protein>
    <submittedName>
        <fullName evidence="1">Uncharacterized protein</fullName>
    </submittedName>
</protein>
<dbReference type="EMBL" id="CP051775">
    <property type="protein sequence ID" value="QJE73420.1"/>
    <property type="molecule type" value="Genomic_DNA"/>
</dbReference>
<organism evidence="1 2">
    <name type="scientific">Aerophototrophica crusticola</name>
    <dbReference type="NCBI Taxonomy" id="1709002"/>
    <lineage>
        <taxon>Bacteria</taxon>
        <taxon>Pseudomonadati</taxon>
        <taxon>Pseudomonadota</taxon>
        <taxon>Alphaproteobacteria</taxon>
        <taxon>Rhodospirillales</taxon>
        <taxon>Rhodospirillaceae</taxon>
        <taxon>Aerophototrophica</taxon>
    </lineage>
</organism>
<proteinExistence type="predicted"/>
<sequence length="234" mass="25561">MSAKRCKQIIRKNVAREQLLEMVEALRAIRTKAGTGALSIGLKGSGLARITGLSAYEMMLLNLPETIENNGGITILGEYFPGTSLRNYQVLGKFGQVVIGCASIGDARTLPTANMTRANGALLNKPYSKQLALPTFEDEFEESEAIYVLILTCRDRKDVLKLHEVAIAVIEPDFSDFILYEEMDSFIAGYAVEAIEPALTETSITELTLELRVDVPPFVGAENASEDQLDIAAK</sequence>
<gene>
    <name evidence="1" type="ORF">HHL28_10250</name>
</gene>
<dbReference type="AlphaFoldDB" id="A0A858R7M2"/>
<dbReference type="KEGG" id="acru:HHL28_10250"/>
<name>A0A858R7M2_9PROT</name>
<accession>A0A858R7M2</accession>
<evidence type="ECO:0000313" key="1">
    <source>
        <dbReference type="EMBL" id="QJE73420.1"/>
    </source>
</evidence>
<evidence type="ECO:0000313" key="2">
    <source>
        <dbReference type="Proteomes" id="UP000501891"/>
    </source>
</evidence>